<sequence length="68" mass="7711">MGYRTLVARYRFRYRRFPGSNPASTEVPPFMGPVLRQIVHSGKMPSCWCGAEVWRDVTNLGVVLVISP</sequence>
<dbReference type="EMBL" id="BGPR01024101">
    <property type="protein sequence ID" value="GBN91856.1"/>
    <property type="molecule type" value="Genomic_DNA"/>
</dbReference>
<organism evidence="1 2">
    <name type="scientific">Araneus ventricosus</name>
    <name type="common">Orbweaver spider</name>
    <name type="synonym">Epeira ventricosa</name>
    <dbReference type="NCBI Taxonomy" id="182803"/>
    <lineage>
        <taxon>Eukaryota</taxon>
        <taxon>Metazoa</taxon>
        <taxon>Ecdysozoa</taxon>
        <taxon>Arthropoda</taxon>
        <taxon>Chelicerata</taxon>
        <taxon>Arachnida</taxon>
        <taxon>Araneae</taxon>
        <taxon>Araneomorphae</taxon>
        <taxon>Entelegynae</taxon>
        <taxon>Araneoidea</taxon>
        <taxon>Araneidae</taxon>
        <taxon>Araneus</taxon>
    </lineage>
</organism>
<protein>
    <submittedName>
        <fullName evidence="1">Uncharacterized protein</fullName>
    </submittedName>
</protein>
<accession>A0A4Y2SX24</accession>
<keyword evidence="2" id="KW-1185">Reference proteome</keyword>
<dbReference type="Proteomes" id="UP000499080">
    <property type="component" value="Unassembled WGS sequence"/>
</dbReference>
<evidence type="ECO:0000313" key="2">
    <source>
        <dbReference type="Proteomes" id="UP000499080"/>
    </source>
</evidence>
<evidence type="ECO:0000313" key="1">
    <source>
        <dbReference type="EMBL" id="GBN91856.1"/>
    </source>
</evidence>
<name>A0A4Y2SX24_ARAVE</name>
<gene>
    <name evidence="1" type="ORF">AVEN_17643_1</name>
</gene>
<reference evidence="1 2" key="1">
    <citation type="journal article" date="2019" name="Sci. Rep.">
        <title>Orb-weaving spider Araneus ventricosus genome elucidates the spidroin gene catalogue.</title>
        <authorList>
            <person name="Kono N."/>
            <person name="Nakamura H."/>
            <person name="Ohtoshi R."/>
            <person name="Moran D.A.P."/>
            <person name="Shinohara A."/>
            <person name="Yoshida Y."/>
            <person name="Fujiwara M."/>
            <person name="Mori M."/>
            <person name="Tomita M."/>
            <person name="Arakawa K."/>
        </authorList>
    </citation>
    <scope>NUCLEOTIDE SEQUENCE [LARGE SCALE GENOMIC DNA]</scope>
</reference>
<feature type="non-terminal residue" evidence="1">
    <location>
        <position position="68"/>
    </location>
</feature>
<proteinExistence type="predicted"/>
<dbReference type="AlphaFoldDB" id="A0A4Y2SX24"/>
<comment type="caution">
    <text evidence="1">The sequence shown here is derived from an EMBL/GenBank/DDBJ whole genome shotgun (WGS) entry which is preliminary data.</text>
</comment>